<dbReference type="AlphaFoldDB" id="A0A7Y8APL9"/>
<organism evidence="2 3">
    <name type="scientific">Pseudomonas tolaasii</name>
    <dbReference type="NCBI Taxonomy" id="29442"/>
    <lineage>
        <taxon>Bacteria</taxon>
        <taxon>Pseudomonadati</taxon>
        <taxon>Pseudomonadota</taxon>
        <taxon>Gammaproteobacteria</taxon>
        <taxon>Pseudomonadales</taxon>
        <taxon>Pseudomonadaceae</taxon>
        <taxon>Pseudomonas</taxon>
    </lineage>
</organism>
<keyword evidence="1" id="KW-0472">Membrane</keyword>
<comment type="caution">
    <text evidence="2">The sequence shown here is derived from an EMBL/GenBank/DDBJ whole genome shotgun (WGS) entry which is preliminary data.</text>
</comment>
<dbReference type="Proteomes" id="UP000549134">
    <property type="component" value="Unassembled WGS sequence"/>
</dbReference>
<evidence type="ECO:0000313" key="3">
    <source>
        <dbReference type="Proteomes" id="UP000549134"/>
    </source>
</evidence>
<protein>
    <submittedName>
        <fullName evidence="2">Uncharacterized protein</fullName>
    </submittedName>
</protein>
<proteinExistence type="predicted"/>
<name>A0A7Y8APL9_PSETO</name>
<feature type="transmembrane region" description="Helical" evidence="1">
    <location>
        <begin position="80"/>
        <end position="101"/>
    </location>
</feature>
<keyword evidence="1" id="KW-1133">Transmembrane helix</keyword>
<reference evidence="2 3" key="1">
    <citation type="submission" date="2020-04" db="EMBL/GenBank/DDBJ databases">
        <title>Molecular characterization of pseudomonads from Agaricus bisporus reveal novel blotch 2 pathogens in Western Europe.</title>
        <authorList>
            <person name="Taparia T."/>
            <person name="Krijger M."/>
            <person name="Haynes E."/>
            <person name="Elpinstone J.G."/>
            <person name="Noble R."/>
            <person name="Van Der Wolf J."/>
        </authorList>
    </citation>
    <scope>NUCLEOTIDE SEQUENCE [LARGE SCALE GENOMIC DNA]</scope>
    <source>
        <strain evidence="2 3">IPO3746</strain>
    </source>
</reference>
<gene>
    <name evidence="2" type="ORF">HX787_10830</name>
</gene>
<dbReference type="EMBL" id="JACAQK010000007">
    <property type="protein sequence ID" value="NWD36343.1"/>
    <property type="molecule type" value="Genomic_DNA"/>
</dbReference>
<evidence type="ECO:0000313" key="2">
    <source>
        <dbReference type="EMBL" id="NWD36343.1"/>
    </source>
</evidence>
<evidence type="ECO:0000256" key="1">
    <source>
        <dbReference type="SAM" id="Phobius"/>
    </source>
</evidence>
<accession>A0A7Y8APL9</accession>
<sequence length="135" mass="14626">MNDITREEFNAKLETIEVKMDARVESVSAKIESFLASQAERDKAQLERDKRFELLAERVTKAAEGAEDAAKQAATVKSNYWAAVIVQLLAVVAILVGAYYANQANVLGAMQTTMSAFQAGKSESTDAQPPTAPSK</sequence>
<keyword evidence="1" id="KW-0812">Transmembrane</keyword>